<feature type="transmembrane region" description="Helical" evidence="1">
    <location>
        <begin position="198"/>
        <end position="218"/>
    </location>
</feature>
<keyword evidence="1" id="KW-1133">Transmembrane helix</keyword>
<evidence type="ECO:0000313" key="2">
    <source>
        <dbReference type="EMBL" id="SFB76858.1"/>
    </source>
</evidence>
<dbReference type="EMBL" id="FOKQ01000003">
    <property type="protein sequence ID" value="SFB76858.1"/>
    <property type="molecule type" value="Genomic_DNA"/>
</dbReference>
<sequence length="219" mass="25001">MLDQKNKYPDTNNTHGEFINLTDYNNNDLMNSYDNALYRTPDDPMYISNKVLKGTSRPNYKPFISALSVTAVLGIAVYLSIKHFANNNSPISFGMIFFIAGSMIFWTSLFGEISKKKICTQPVMAVCHDLHVSHSRDSDGHSSTTYSPVWRYYFNGNYYEHHESGSSNIDVPRMGEQREIMIDPNDPLTIYRKSTSKMLFLLVFGLVFMAVPLFMAMII</sequence>
<evidence type="ECO:0000313" key="3">
    <source>
        <dbReference type="Proteomes" id="UP000182192"/>
    </source>
</evidence>
<accession>A0A1I1DV01</accession>
<organism evidence="2 3">
    <name type="scientific">Ruminococcus albus</name>
    <dbReference type="NCBI Taxonomy" id="1264"/>
    <lineage>
        <taxon>Bacteria</taxon>
        <taxon>Bacillati</taxon>
        <taxon>Bacillota</taxon>
        <taxon>Clostridia</taxon>
        <taxon>Eubacteriales</taxon>
        <taxon>Oscillospiraceae</taxon>
        <taxon>Ruminococcus</taxon>
    </lineage>
</organism>
<feature type="transmembrane region" description="Helical" evidence="1">
    <location>
        <begin position="63"/>
        <end position="81"/>
    </location>
</feature>
<keyword evidence="1" id="KW-0812">Transmembrane</keyword>
<reference evidence="2 3" key="1">
    <citation type="submission" date="2016-10" db="EMBL/GenBank/DDBJ databases">
        <authorList>
            <person name="de Groot N.N."/>
        </authorList>
    </citation>
    <scope>NUCLEOTIDE SEQUENCE [LARGE SCALE GENOMIC DNA]</scope>
    <source>
        <strain evidence="2 3">AR67</strain>
    </source>
</reference>
<feature type="transmembrane region" description="Helical" evidence="1">
    <location>
        <begin position="93"/>
        <end position="111"/>
    </location>
</feature>
<protein>
    <recommendedName>
        <fullName evidence="4">DUF3592 domain-containing protein</fullName>
    </recommendedName>
</protein>
<gene>
    <name evidence="2" type="ORF">SAMN02910406_00464</name>
</gene>
<dbReference type="RefSeq" id="WP_074959863.1">
    <property type="nucleotide sequence ID" value="NZ_FOKQ01000003.1"/>
</dbReference>
<dbReference type="OrthoDB" id="1820641at2"/>
<dbReference type="AlphaFoldDB" id="A0A1I1DV01"/>
<proteinExistence type="predicted"/>
<dbReference type="Proteomes" id="UP000182192">
    <property type="component" value="Unassembled WGS sequence"/>
</dbReference>
<name>A0A1I1DV01_RUMAL</name>
<evidence type="ECO:0000256" key="1">
    <source>
        <dbReference type="SAM" id="Phobius"/>
    </source>
</evidence>
<evidence type="ECO:0008006" key="4">
    <source>
        <dbReference type="Google" id="ProtNLM"/>
    </source>
</evidence>
<keyword evidence="1" id="KW-0472">Membrane</keyword>